<evidence type="ECO:0000256" key="3">
    <source>
        <dbReference type="ARBA" id="ARBA00022723"/>
    </source>
</evidence>
<dbReference type="SFLD" id="SFLDG01082">
    <property type="entry name" value="B12-binding_domain_containing"/>
    <property type="match status" value="1"/>
</dbReference>
<dbReference type="AlphaFoldDB" id="A0A286RLK7"/>
<evidence type="ECO:0000256" key="2">
    <source>
        <dbReference type="ARBA" id="ARBA00022691"/>
    </source>
</evidence>
<dbReference type="SMART" id="SM00729">
    <property type="entry name" value="Elp3"/>
    <property type="match status" value="1"/>
</dbReference>
<dbReference type="Gene3D" id="3.40.50.280">
    <property type="entry name" value="Cobalamin-binding domain"/>
    <property type="match status" value="1"/>
</dbReference>
<dbReference type="Proteomes" id="UP000215086">
    <property type="component" value="Chromosome"/>
</dbReference>
<dbReference type="GO" id="GO:0031419">
    <property type="term" value="F:cobalamin binding"/>
    <property type="evidence" value="ECO:0007669"/>
    <property type="project" value="InterPro"/>
</dbReference>
<feature type="domain" description="Radical SAM core" evidence="7">
    <location>
        <begin position="283"/>
        <end position="509"/>
    </location>
</feature>
<keyword evidence="3" id="KW-0479">Metal-binding</keyword>
<keyword evidence="4" id="KW-0408">Iron</keyword>
<evidence type="ECO:0000256" key="4">
    <source>
        <dbReference type="ARBA" id="ARBA00023004"/>
    </source>
</evidence>
<evidence type="ECO:0000259" key="7">
    <source>
        <dbReference type="PROSITE" id="PS51918"/>
    </source>
</evidence>
<comment type="cofactor">
    <cofactor evidence="1">
        <name>[4Fe-4S] cluster</name>
        <dbReference type="ChEBI" id="CHEBI:49883"/>
    </cofactor>
</comment>
<reference evidence="8 9" key="1">
    <citation type="journal article" name="Front. Microbiol.">
        <title>Sugar Metabolism of the First Thermophilic Planctomycete Thermogutta terrifontis: Comparative Genomic and Transcriptomic Approaches.</title>
        <authorList>
            <person name="Elcheninov A.G."/>
            <person name="Menzel P."/>
            <person name="Gudbergsdottir S.R."/>
            <person name="Slesarev A.I."/>
            <person name="Kadnikov V.V."/>
            <person name="Krogh A."/>
            <person name="Bonch-Osmolovskaya E.A."/>
            <person name="Peng X."/>
            <person name="Kublanov I.V."/>
        </authorList>
    </citation>
    <scope>NUCLEOTIDE SEQUENCE [LARGE SCALE GENOMIC DNA]</scope>
    <source>
        <strain evidence="8 9">R1</strain>
    </source>
</reference>
<dbReference type="Pfam" id="PF04055">
    <property type="entry name" value="Radical_SAM"/>
    <property type="match status" value="1"/>
</dbReference>
<dbReference type="GO" id="GO:0051536">
    <property type="term" value="F:iron-sulfur cluster binding"/>
    <property type="evidence" value="ECO:0007669"/>
    <property type="project" value="UniProtKB-KW"/>
</dbReference>
<dbReference type="Gene3D" id="3.30.750.200">
    <property type="match status" value="1"/>
</dbReference>
<evidence type="ECO:0000259" key="6">
    <source>
        <dbReference type="PROSITE" id="PS51332"/>
    </source>
</evidence>
<keyword evidence="9" id="KW-1185">Reference proteome</keyword>
<dbReference type="PANTHER" id="PTHR43409">
    <property type="entry name" value="ANAEROBIC MAGNESIUM-PROTOPORPHYRIN IX MONOMETHYL ESTER CYCLASE-RELATED"/>
    <property type="match status" value="1"/>
</dbReference>
<organism evidence="8 9">
    <name type="scientific">Thermogutta terrifontis</name>
    <dbReference type="NCBI Taxonomy" id="1331910"/>
    <lineage>
        <taxon>Bacteria</taxon>
        <taxon>Pseudomonadati</taxon>
        <taxon>Planctomycetota</taxon>
        <taxon>Planctomycetia</taxon>
        <taxon>Pirellulales</taxon>
        <taxon>Thermoguttaceae</taxon>
        <taxon>Thermogutta</taxon>
    </lineage>
</organism>
<dbReference type="SFLD" id="SFLDS00029">
    <property type="entry name" value="Radical_SAM"/>
    <property type="match status" value="1"/>
</dbReference>
<keyword evidence="2" id="KW-0949">S-adenosyl-L-methionine</keyword>
<dbReference type="InterPro" id="IPR006158">
    <property type="entry name" value="Cobalamin-bd"/>
</dbReference>
<dbReference type="PANTHER" id="PTHR43409:SF7">
    <property type="entry name" value="BLL1977 PROTEIN"/>
    <property type="match status" value="1"/>
</dbReference>
<dbReference type="PROSITE" id="PS51918">
    <property type="entry name" value="RADICAL_SAM"/>
    <property type="match status" value="1"/>
</dbReference>
<dbReference type="GO" id="GO:0005829">
    <property type="term" value="C:cytosol"/>
    <property type="evidence" value="ECO:0007669"/>
    <property type="project" value="TreeGrafter"/>
</dbReference>
<sequence length="671" mass="74557">MFSVSIAREKRNRKVFLVVPPVADVTMPVLAPYLLKAFLVSHGVSCHVWDSSIELFNLLTSPHNLQKKVDSRIDHLDGFRSQLVRSGISLLTEYADRIDSISAGLKLLEFLEGRPVITFDGFGVPDGLSTGNFVSSLEKECEFVKPLITNLIQTRSFQIITSERSPIIGLSICFSTQLVPALALAAFFKEASSDCLVVLGGAYFSSWCYDPIKILCAFDAVDVIVSGPGEYALLSLAVGEKPADLPGVEHSVAGRVYIRWPDDARKIYKKMPDFRDVVWRSYTSGGRVAPYSFRKRCYYGCCKFCSGDQTFADGLITQAEVEQLGLTAQLYDLDAVYIVDAAVTPGVMKHIARALAPKAKWVANARPEVHFLDKRLLSFLADGGCHMLRFGFESGSQRVLDLMRKGTNVKTISDIIRRASHAGIRCHLYIMFGYPGETTEDRDKTIAFLEEHRDAIYSYSISVFQAIPGSGIYLELCERLGVDPSDEAKATSAIYAHIYPTEAQWNEIRKYVRMVPEVLGGSSLGNARCYSGRVFADVLCRGRTQRTRPIVVFESCSIDRQFWHKNFATVYYVCVPGKESGQRNIVAIDLARDTALILSGPAEESRVKDLIRVWGGCCDIQTKDIIEALGYKILMMQESGAETILQHFPTFAEPQCLCLVKSNCTVVAKET</sequence>
<dbReference type="GO" id="GO:0046872">
    <property type="term" value="F:metal ion binding"/>
    <property type="evidence" value="ECO:0007669"/>
    <property type="project" value="UniProtKB-KW"/>
</dbReference>
<evidence type="ECO:0000256" key="1">
    <source>
        <dbReference type="ARBA" id="ARBA00001966"/>
    </source>
</evidence>
<protein>
    <submittedName>
        <fullName evidence="8">Radical SAM domain protein</fullName>
    </submittedName>
</protein>
<dbReference type="InterPro" id="IPR007197">
    <property type="entry name" value="rSAM"/>
</dbReference>
<dbReference type="PROSITE" id="PS51332">
    <property type="entry name" value="B12_BINDING"/>
    <property type="match status" value="1"/>
</dbReference>
<evidence type="ECO:0000313" key="9">
    <source>
        <dbReference type="Proteomes" id="UP000215086"/>
    </source>
</evidence>
<dbReference type="InterPro" id="IPR058240">
    <property type="entry name" value="rSAM_sf"/>
</dbReference>
<dbReference type="RefSeq" id="WP_095416524.1">
    <property type="nucleotide sequence ID" value="NZ_CP018477.1"/>
</dbReference>
<dbReference type="InterPro" id="IPR006638">
    <property type="entry name" value="Elp3/MiaA/NifB-like_rSAM"/>
</dbReference>
<feature type="domain" description="B12-binding" evidence="6">
    <location>
        <begin position="112"/>
        <end position="247"/>
    </location>
</feature>
<evidence type="ECO:0000256" key="5">
    <source>
        <dbReference type="ARBA" id="ARBA00023014"/>
    </source>
</evidence>
<dbReference type="KEGG" id="ttf:THTE_4230"/>
<accession>A0A286RLK7</accession>
<gene>
    <name evidence="8" type="ORF">THTE_4230</name>
</gene>
<proteinExistence type="predicted"/>
<keyword evidence="5" id="KW-0411">Iron-sulfur</keyword>
<dbReference type="InterPro" id="IPR051198">
    <property type="entry name" value="BchE-like"/>
</dbReference>
<dbReference type="GO" id="GO:0003824">
    <property type="term" value="F:catalytic activity"/>
    <property type="evidence" value="ECO:0007669"/>
    <property type="project" value="InterPro"/>
</dbReference>
<dbReference type="EMBL" id="CP018477">
    <property type="protein sequence ID" value="ASV76831.1"/>
    <property type="molecule type" value="Genomic_DNA"/>
</dbReference>
<dbReference type="OrthoDB" id="9801659at2"/>
<dbReference type="SUPFAM" id="SSF102114">
    <property type="entry name" value="Radical SAM enzymes"/>
    <property type="match status" value="1"/>
</dbReference>
<name>A0A286RLK7_9BACT</name>
<evidence type="ECO:0000313" key="8">
    <source>
        <dbReference type="EMBL" id="ASV76831.1"/>
    </source>
</evidence>